<evidence type="ECO:0000256" key="1">
    <source>
        <dbReference type="SAM" id="MobiDB-lite"/>
    </source>
</evidence>
<organism evidence="2 3">
    <name type="scientific">Sphaerisporangium dianthi</name>
    <dbReference type="NCBI Taxonomy" id="1436120"/>
    <lineage>
        <taxon>Bacteria</taxon>
        <taxon>Bacillati</taxon>
        <taxon>Actinomycetota</taxon>
        <taxon>Actinomycetes</taxon>
        <taxon>Streptosporangiales</taxon>
        <taxon>Streptosporangiaceae</taxon>
        <taxon>Sphaerisporangium</taxon>
    </lineage>
</organism>
<comment type="caution">
    <text evidence="2">The sequence shown here is derived from an EMBL/GenBank/DDBJ whole genome shotgun (WGS) entry which is preliminary data.</text>
</comment>
<reference evidence="3" key="1">
    <citation type="journal article" date="2019" name="Int. J. Syst. Evol. Microbiol.">
        <title>The Global Catalogue of Microorganisms (GCM) 10K type strain sequencing project: providing services to taxonomists for standard genome sequencing and annotation.</title>
        <authorList>
            <consortium name="The Broad Institute Genomics Platform"/>
            <consortium name="The Broad Institute Genome Sequencing Center for Infectious Disease"/>
            <person name="Wu L."/>
            <person name="Ma J."/>
        </authorList>
    </citation>
    <scope>NUCLEOTIDE SEQUENCE [LARGE SCALE GENOMIC DNA]</scope>
    <source>
        <strain evidence="3">CGMCC 4.7132</strain>
    </source>
</reference>
<dbReference type="EMBL" id="JBHSFP010000006">
    <property type="protein sequence ID" value="MFC4531623.1"/>
    <property type="molecule type" value="Genomic_DNA"/>
</dbReference>
<dbReference type="SUPFAM" id="SSF103642">
    <property type="entry name" value="Sec-C motif"/>
    <property type="match status" value="1"/>
</dbReference>
<evidence type="ECO:0000313" key="3">
    <source>
        <dbReference type="Proteomes" id="UP001596004"/>
    </source>
</evidence>
<sequence>MIYSAPGESGDVERTRVRTTAEERAAYGSVERNAPCPCGSGKKYKRCHGDPKNATA</sequence>
<dbReference type="Pfam" id="PF02810">
    <property type="entry name" value="SEC-C"/>
    <property type="match status" value="1"/>
</dbReference>
<proteinExistence type="predicted"/>
<gene>
    <name evidence="2" type="ORF">ACFO60_12675</name>
</gene>
<dbReference type="Proteomes" id="UP001596004">
    <property type="component" value="Unassembled WGS sequence"/>
</dbReference>
<accession>A0ABV9CH65</accession>
<feature type="region of interest" description="Disordered" evidence="1">
    <location>
        <begin position="1"/>
        <end position="56"/>
    </location>
</feature>
<feature type="compositionally biased region" description="Basic and acidic residues" evidence="1">
    <location>
        <begin position="11"/>
        <end position="25"/>
    </location>
</feature>
<dbReference type="Gene3D" id="3.10.450.50">
    <property type="match status" value="1"/>
</dbReference>
<keyword evidence="3" id="KW-1185">Reference proteome</keyword>
<dbReference type="InterPro" id="IPR004027">
    <property type="entry name" value="SEC_C_motif"/>
</dbReference>
<name>A0ABV9CH65_9ACTN</name>
<protein>
    <submittedName>
        <fullName evidence="2">SEC-C metal-binding domain-containing protein</fullName>
    </submittedName>
</protein>
<evidence type="ECO:0000313" key="2">
    <source>
        <dbReference type="EMBL" id="MFC4531623.1"/>
    </source>
</evidence>
<feature type="compositionally biased region" description="Basic and acidic residues" evidence="1">
    <location>
        <begin position="47"/>
        <end position="56"/>
    </location>
</feature>